<sequence>MAEPPTDQNVHECGLRLASDLGKVNESNVLYELYELYELTQVEILSILHFLLLVLFAVVATSDGIAATENKVDTQQTNIRSVLATEKGTNIKSVEGDKSINSKSEDRGINFSSILSKLKVKALPSNAKTAGLGNKLNSLRKDPDVGTDGKDGCEKAPLGTQVYDRDGFKTNGYFLKNFKGHASKKRHDWANMKMTELHPMFFAGAEQHINGTEPPQYYRRRYQSPRYIYSYTAGSSFTTRVTHSFGYPEKGWIKLEVAYADGKSQDLIMWEQLTDAARECLNSADFEDTKVPFNDKNFQESLKQAYPF</sequence>
<evidence type="ECO:0000313" key="6">
    <source>
        <dbReference type="Proteomes" id="UP000002640"/>
    </source>
</evidence>
<dbReference type="GeneID" id="20647032"/>
<dbReference type="InterPro" id="IPR008701">
    <property type="entry name" value="NPP1"/>
</dbReference>
<dbReference type="InParanoid" id="G4ZVD9"/>
<comment type="subcellular location">
    <subcellularLocation>
        <location evidence="1">Secreted</location>
    </subcellularLocation>
</comment>
<organism evidence="5 6">
    <name type="scientific">Phytophthora sojae (strain P6497)</name>
    <name type="common">Soybean stem and root rot agent</name>
    <name type="synonym">Phytophthora megasperma f. sp. glycines</name>
    <dbReference type="NCBI Taxonomy" id="1094619"/>
    <lineage>
        <taxon>Eukaryota</taxon>
        <taxon>Sar</taxon>
        <taxon>Stramenopiles</taxon>
        <taxon>Oomycota</taxon>
        <taxon>Peronosporomycetes</taxon>
        <taxon>Peronosporales</taxon>
        <taxon>Peronosporaceae</taxon>
        <taxon>Phytophthora</taxon>
    </lineage>
</organism>
<name>G4ZVD9_PHYSP</name>
<reference evidence="5 6" key="1">
    <citation type="journal article" date="2006" name="Science">
        <title>Phytophthora genome sequences uncover evolutionary origins and mechanisms of pathogenesis.</title>
        <authorList>
            <person name="Tyler B.M."/>
            <person name="Tripathy S."/>
            <person name="Zhang X."/>
            <person name="Dehal P."/>
            <person name="Jiang R.H."/>
            <person name="Aerts A."/>
            <person name="Arredondo F.D."/>
            <person name="Baxter L."/>
            <person name="Bensasson D."/>
            <person name="Beynon J.L."/>
            <person name="Chapman J."/>
            <person name="Damasceno C.M."/>
            <person name="Dorrance A.E."/>
            <person name="Dou D."/>
            <person name="Dickerman A.W."/>
            <person name="Dubchak I.L."/>
            <person name="Garbelotto M."/>
            <person name="Gijzen M."/>
            <person name="Gordon S.G."/>
            <person name="Govers F."/>
            <person name="Grunwald N.J."/>
            <person name="Huang W."/>
            <person name="Ivors K.L."/>
            <person name="Jones R.W."/>
            <person name="Kamoun S."/>
            <person name="Krampis K."/>
            <person name="Lamour K.H."/>
            <person name="Lee M.K."/>
            <person name="McDonald W.H."/>
            <person name="Medina M."/>
            <person name="Meijer H.J."/>
            <person name="Nordberg E.K."/>
            <person name="Maclean D.J."/>
            <person name="Ospina-Giraldo M.D."/>
            <person name="Morris P.F."/>
            <person name="Phuntumart V."/>
            <person name="Putnam N.H."/>
            <person name="Rash S."/>
            <person name="Rose J.K."/>
            <person name="Sakihama Y."/>
            <person name="Salamov A.A."/>
            <person name="Savidor A."/>
            <person name="Scheuring C.F."/>
            <person name="Smith B.M."/>
            <person name="Sobral B.W."/>
            <person name="Terry A."/>
            <person name="Torto-Alalibo T.A."/>
            <person name="Win J."/>
            <person name="Xu Z."/>
            <person name="Zhang H."/>
            <person name="Grigoriev I.V."/>
            <person name="Rokhsar D.S."/>
            <person name="Boore J.L."/>
        </authorList>
    </citation>
    <scope>NUCLEOTIDE SEQUENCE [LARGE SCALE GENOMIC DNA]</scope>
    <source>
        <strain evidence="5 6">P6497</strain>
    </source>
</reference>
<accession>G4ZVD9</accession>
<gene>
    <name evidence="5" type="ORF">PHYSODRAFT_335499</name>
</gene>
<evidence type="ECO:0000256" key="4">
    <source>
        <dbReference type="ARBA" id="ARBA00023026"/>
    </source>
</evidence>
<protein>
    <recommendedName>
        <fullName evidence="7">Necrosis inducing-like protein NPP1 type</fullName>
    </recommendedName>
</protein>
<dbReference type="Proteomes" id="UP000002640">
    <property type="component" value="Unassembled WGS sequence"/>
</dbReference>
<dbReference type="GO" id="GO:0005576">
    <property type="term" value="C:extracellular region"/>
    <property type="evidence" value="ECO:0007669"/>
    <property type="project" value="UniProtKB-SubCell"/>
</dbReference>
<dbReference type="Pfam" id="PF05630">
    <property type="entry name" value="NPP1"/>
    <property type="match status" value="1"/>
</dbReference>
<dbReference type="KEGG" id="psoj:PHYSODRAFT_335499"/>
<keyword evidence="4" id="KW-0843">Virulence</keyword>
<keyword evidence="6" id="KW-1185">Reference proteome</keyword>
<keyword evidence="3" id="KW-0964">Secreted</keyword>
<evidence type="ECO:0000313" key="5">
    <source>
        <dbReference type="EMBL" id="EGZ13763.1"/>
    </source>
</evidence>
<evidence type="ECO:0000256" key="3">
    <source>
        <dbReference type="ARBA" id="ARBA00022525"/>
    </source>
</evidence>
<evidence type="ECO:0008006" key="7">
    <source>
        <dbReference type="Google" id="ProtNLM"/>
    </source>
</evidence>
<dbReference type="PANTHER" id="PTHR33657">
    <property type="entry name" value="DOMAIN PROTEIN, PUTATIVE (AFU_ORTHOLOGUE AFUA_5G00600)-RELATED"/>
    <property type="match status" value="1"/>
</dbReference>
<dbReference type="SMR" id="G4ZVD9"/>
<proteinExistence type="inferred from homology"/>
<evidence type="ECO:0000256" key="2">
    <source>
        <dbReference type="ARBA" id="ARBA00009520"/>
    </source>
</evidence>
<dbReference type="AlphaFoldDB" id="G4ZVD9"/>
<dbReference type="RefSeq" id="XP_009531192.1">
    <property type="nucleotide sequence ID" value="XM_009532897.1"/>
</dbReference>
<evidence type="ECO:0000256" key="1">
    <source>
        <dbReference type="ARBA" id="ARBA00004613"/>
    </source>
</evidence>
<dbReference type="EMBL" id="JH159156">
    <property type="protein sequence ID" value="EGZ13763.1"/>
    <property type="molecule type" value="Genomic_DNA"/>
</dbReference>
<dbReference type="PANTHER" id="PTHR33657:SF8">
    <property type="entry name" value="DOMAIN PROTEIN, PUTATIVE (AFU_ORTHOLOGUE AFUA_5G00600)-RELATED"/>
    <property type="match status" value="1"/>
</dbReference>
<comment type="similarity">
    <text evidence="2">Belongs to the Necrosis inducing protein (NPP1) family.</text>
</comment>